<evidence type="ECO:0000313" key="1">
    <source>
        <dbReference type="EMBL" id="GBP20136.1"/>
    </source>
</evidence>
<keyword evidence="2" id="KW-1185">Reference proteome</keyword>
<name>A0A4C1U2S8_EUMVA</name>
<accession>A0A4C1U2S8</accession>
<proteinExistence type="predicted"/>
<dbReference type="EMBL" id="BGZK01000115">
    <property type="protein sequence ID" value="GBP20136.1"/>
    <property type="molecule type" value="Genomic_DNA"/>
</dbReference>
<sequence>MSTTSTAVTRTREILSIRIRLPRRECGRIEKEARTAKASRPSRCSSGMVNDRRLQCIDISRDRRLNIVSAVFIEWSTRLGTLQSIRPHSGFQSVWSHRRRSMRAETRSRRPHDEICEFYELLPGGSDGPSLTFPPASGNMRE</sequence>
<dbReference type="Proteomes" id="UP000299102">
    <property type="component" value="Unassembled WGS sequence"/>
</dbReference>
<organism evidence="1 2">
    <name type="scientific">Eumeta variegata</name>
    <name type="common">Bagworm moth</name>
    <name type="synonym">Eumeta japonica</name>
    <dbReference type="NCBI Taxonomy" id="151549"/>
    <lineage>
        <taxon>Eukaryota</taxon>
        <taxon>Metazoa</taxon>
        <taxon>Ecdysozoa</taxon>
        <taxon>Arthropoda</taxon>
        <taxon>Hexapoda</taxon>
        <taxon>Insecta</taxon>
        <taxon>Pterygota</taxon>
        <taxon>Neoptera</taxon>
        <taxon>Endopterygota</taxon>
        <taxon>Lepidoptera</taxon>
        <taxon>Glossata</taxon>
        <taxon>Ditrysia</taxon>
        <taxon>Tineoidea</taxon>
        <taxon>Psychidae</taxon>
        <taxon>Oiketicinae</taxon>
        <taxon>Eumeta</taxon>
    </lineage>
</organism>
<reference evidence="1 2" key="1">
    <citation type="journal article" date="2019" name="Commun. Biol.">
        <title>The bagworm genome reveals a unique fibroin gene that provides high tensile strength.</title>
        <authorList>
            <person name="Kono N."/>
            <person name="Nakamura H."/>
            <person name="Ohtoshi R."/>
            <person name="Tomita M."/>
            <person name="Numata K."/>
            <person name="Arakawa K."/>
        </authorList>
    </citation>
    <scope>NUCLEOTIDE SEQUENCE [LARGE SCALE GENOMIC DNA]</scope>
</reference>
<protein>
    <submittedName>
        <fullName evidence="1">Uncharacterized protein</fullName>
    </submittedName>
</protein>
<dbReference type="AlphaFoldDB" id="A0A4C1U2S8"/>
<comment type="caution">
    <text evidence="1">The sequence shown here is derived from an EMBL/GenBank/DDBJ whole genome shotgun (WGS) entry which is preliminary data.</text>
</comment>
<gene>
    <name evidence="1" type="ORF">EVAR_5566_1</name>
</gene>
<evidence type="ECO:0000313" key="2">
    <source>
        <dbReference type="Proteomes" id="UP000299102"/>
    </source>
</evidence>